<protein>
    <submittedName>
        <fullName evidence="2">Uncharacterized protein</fullName>
    </submittedName>
</protein>
<dbReference type="Proteomes" id="UP000199137">
    <property type="component" value="Unassembled WGS sequence"/>
</dbReference>
<name>A0A1I5QN12_9PSEU</name>
<evidence type="ECO:0000256" key="1">
    <source>
        <dbReference type="SAM" id="MobiDB-lite"/>
    </source>
</evidence>
<sequence>MEPTSRDVLAAQRRHPDLLLWQGMEWNVPGAEHATLFFQAGRDQASVLREFERGFDWRLTGSESSSTKRWRSGVCGGSPSRNANAGSTLRSC</sequence>
<evidence type="ECO:0000313" key="3">
    <source>
        <dbReference type="Proteomes" id="UP000199137"/>
    </source>
</evidence>
<evidence type="ECO:0000313" key="2">
    <source>
        <dbReference type="EMBL" id="SFP47612.1"/>
    </source>
</evidence>
<dbReference type="EMBL" id="FOWC01000005">
    <property type="protein sequence ID" value="SFP47612.1"/>
    <property type="molecule type" value="Genomic_DNA"/>
</dbReference>
<accession>A0A1I5QN12</accession>
<feature type="compositionally biased region" description="Polar residues" evidence="1">
    <location>
        <begin position="79"/>
        <end position="92"/>
    </location>
</feature>
<dbReference type="STRING" id="112413.SAMN05421854_105383"/>
<feature type="region of interest" description="Disordered" evidence="1">
    <location>
        <begin position="63"/>
        <end position="92"/>
    </location>
</feature>
<dbReference type="RefSeq" id="WP_244287234.1">
    <property type="nucleotide sequence ID" value="NZ_FOWC01000005.1"/>
</dbReference>
<organism evidence="2 3">
    <name type="scientific">Amycolatopsis rubida</name>
    <dbReference type="NCBI Taxonomy" id="112413"/>
    <lineage>
        <taxon>Bacteria</taxon>
        <taxon>Bacillati</taxon>
        <taxon>Actinomycetota</taxon>
        <taxon>Actinomycetes</taxon>
        <taxon>Pseudonocardiales</taxon>
        <taxon>Pseudonocardiaceae</taxon>
        <taxon>Amycolatopsis</taxon>
    </lineage>
</organism>
<dbReference type="AlphaFoldDB" id="A0A1I5QN12"/>
<gene>
    <name evidence="2" type="ORF">SAMN05421854_105383</name>
</gene>
<proteinExistence type="predicted"/>
<reference evidence="2 3" key="1">
    <citation type="submission" date="2016-10" db="EMBL/GenBank/DDBJ databases">
        <authorList>
            <person name="de Groot N.N."/>
        </authorList>
    </citation>
    <scope>NUCLEOTIDE SEQUENCE [LARGE SCALE GENOMIC DNA]</scope>
    <source>
        <strain evidence="2 3">DSM 44637</strain>
    </source>
</reference>